<keyword evidence="2" id="KW-1185">Reference proteome</keyword>
<evidence type="ECO:0000313" key="2">
    <source>
        <dbReference type="Proteomes" id="UP000184513"/>
    </source>
</evidence>
<dbReference type="AlphaFoldDB" id="A0A1M7QHY4"/>
<proteinExistence type="predicted"/>
<sequence length="71" mass="8356">METIRIDILNPKAKALLKDLANLELIRIRKEKPTTDFFELLKKFRSKADKVPSLEEITLEVEAVRKARYEK</sequence>
<protein>
    <submittedName>
        <fullName evidence="1">Uncharacterized protein</fullName>
    </submittedName>
</protein>
<organism evidence="1 2">
    <name type="scientific">Cyclobacterium lianum</name>
    <dbReference type="NCBI Taxonomy" id="388280"/>
    <lineage>
        <taxon>Bacteria</taxon>
        <taxon>Pseudomonadati</taxon>
        <taxon>Bacteroidota</taxon>
        <taxon>Cytophagia</taxon>
        <taxon>Cytophagales</taxon>
        <taxon>Cyclobacteriaceae</taxon>
        <taxon>Cyclobacterium</taxon>
    </lineage>
</organism>
<reference evidence="1 2" key="1">
    <citation type="submission" date="2016-11" db="EMBL/GenBank/DDBJ databases">
        <authorList>
            <person name="Jaros S."/>
            <person name="Januszkiewicz K."/>
            <person name="Wedrychowicz H."/>
        </authorList>
    </citation>
    <scope>NUCLEOTIDE SEQUENCE [LARGE SCALE GENOMIC DNA]</scope>
    <source>
        <strain evidence="1 2">CGMCC 1.6102</strain>
    </source>
</reference>
<evidence type="ECO:0000313" key="1">
    <source>
        <dbReference type="EMBL" id="SHN30702.1"/>
    </source>
</evidence>
<gene>
    <name evidence="1" type="ORF">SAMN04488057_11870</name>
</gene>
<dbReference type="EMBL" id="FRCY01000018">
    <property type="protein sequence ID" value="SHN30702.1"/>
    <property type="molecule type" value="Genomic_DNA"/>
</dbReference>
<name>A0A1M7QHY4_9BACT</name>
<dbReference type="Proteomes" id="UP000184513">
    <property type="component" value="Unassembled WGS sequence"/>
</dbReference>
<dbReference type="OrthoDB" id="964950at2"/>
<dbReference type="RefSeq" id="WP_073097509.1">
    <property type="nucleotide sequence ID" value="NZ_FRCY01000018.1"/>
</dbReference>
<accession>A0A1M7QHY4</accession>